<reference evidence="1 2" key="1">
    <citation type="submission" date="2013-12" db="EMBL/GenBank/DDBJ databases">
        <title>Improved hybrid genome assemblies of Bacteroides xylanisolvens SD CC 1b and Bacteroides xylanisolvens SD CC 2a using Illumina and 454 Sequencing.</title>
        <authorList>
            <person name="Ramaraj T."/>
            <person name="Sundararajan A."/>
            <person name="Mudge J."/>
            <person name="Schilkey F.D."/>
            <person name="Delvecchio V."/>
            <person name="Donlon M."/>
            <person name="Ziemer C."/>
        </authorList>
    </citation>
    <scope>NUCLEOTIDE SEQUENCE [LARGE SCALE GENOMIC DNA]</scope>
</reference>
<proteinExistence type="predicted"/>
<protein>
    <submittedName>
        <fullName evidence="1">Uncharacterized protein</fullName>
    </submittedName>
</protein>
<sequence>MVATPNVIWELDSLFRINVLGKTSFTVAVRAGMPSADTFVGF</sequence>
<evidence type="ECO:0000313" key="2">
    <source>
        <dbReference type="Proteomes" id="UP000019380"/>
    </source>
</evidence>
<comment type="caution">
    <text evidence="1">The sequence shown here is derived from an EMBL/GenBank/DDBJ whole genome shotgun (WGS) entry which is preliminary data.</text>
</comment>
<accession>D4VNP9</accession>
<gene>
    <name evidence="1" type="ORF">BN890_29440</name>
</gene>
<dbReference type="AlphaFoldDB" id="D4VNP9"/>
<dbReference type="EMBL" id="CBXG010000034">
    <property type="protein sequence ID" value="CDM05355.1"/>
    <property type="molecule type" value="Genomic_DNA"/>
</dbReference>
<name>D4VNP9_9BACE</name>
<dbReference type="Proteomes" id="UP000019380">
    <property type="component" value="Unassembled WGS sequence"/>
</dbReference>
<organism evidence="1 2">
    <name type="scientific">Bacteroides xylanisolvens SD CC 1b</name>
    <dbReference type="NCBI Taxonomy" id="702447"/>
    <lineage>
        <taxon>Bacteria</taxon>
        <taxon>Pseudomonadati</taxon>
        <taxon>Bacteroidota</taxon>
        <taxon>Bacteroidia</taxon>
        <taxon>Bacteroidales</taxon>
        <taxon>Bacteroidaceae</taxon>
        <taxon>Bacteroides</taxon>
    </lineage>
</organism>
<evidence type="ECO:0000313" key="1">
    <source>
        <dbReference type="EMBL" id="CDM05355.1"/>
    </source>
</evidence>